<name>A0A5C1DFC4_9NEIS</name>
<dbReference type="CDD" id="cd01948">
    <property type="entry name" value="EAL"/>
    <property type="match status" value="1"/>
</dbReference>
<dbReference type="SMART" id="SM00091">
    <property type="entry name" value="PAS"/>
    <property type="match status" value="1"/>
</dbReference>
<dbReference type="InterPro" id="IPR001789">
    <property type="entry name" value="Sig_transdc_resp-reg_receiver"/>
</dbReference>
<dbReference type="PROSITE" id="PS50112">
    <property type="entry name" value="PAS"/>
    <property type="match status" value="1"/>
</dbReference>
<dbReference type="Gene3D" id="3.20.20.450">
    <property type="entry name" value="EAL domain"/>
    <property type="match status" value="1"/>
</dbReference>
<evidence type="ECO:0000259" key="4">
    <source>
        <dbReference type="PROSITE" id="PS50883"/>
    </source>
</evidence>
<dbReference type="Gene3D" id="3.30.70.270">
    <property type="match status" value="1"/>
</dbReference>
<dbReference type="Gene3D" id="3.30.450.20">
    <property type="entry name" value="PAS domain"/>
    <property type="match status" value="1"/>
</dbReference>
<feature type="modified residue" description="4-aspartylphosphate" evidence="1">
    <location>
        <position position="118"/>
    </location>
</feature>
<dbReference type="Gene3D" id="3.40.50.2300">
    <property type="match status" value="1"/>
</dbReference>
<dbReference type="SMART" id="SM00052">
    <property type="entry name" value="EAL"/>
    <property type="match status" value="1"/>
</dbReference>
<keyword evidence="1" id="KW-0597">Phosphoprotein</keyword>
<dbReference type="InterPro" id="IPR011006">
    <property type="entry name" value="CheY-like_superfamily"/>
</dbReference>
<dbReference type="PROSITE" id="PS50887">
    <property type="entry name" value="GGDEF"/>
    <property type="match status" value="1"/>
</dbReference>
<dbReference type="InterPro" id="IPR035965">
    <property type="entry name" value="PAS-like_dom_sf"/>
</dbReference>
<dbReference type="InterPro" id="IPR052155">
    <property type="entry name" value="Biofilm_reg_signaling"/>
</dbReference>
<dbReference type="SUPFAM" id="SSF55073">
    <property type="entry name" value="Nucleotide cyclase"/>
    <property type="match status" value="1"/>
</dbReference>
<evidence type="ECO:0000259" key="2">
    <source>
        <dbReference type="PROSITE" id="PS50110"/>
    </source>
</evidence>
<dbReference type="Pfam" id="PF00072">
    <property type="entry name" value="Response_reg"/>
    <property type="match status" value="1"/>
</dbReference>
<dbReference type="Pfam" id="PF00563">
    <property type="entry name" value="EAL"/>
    <property type="match status" value="1"/>
</dbReference>
<feature type="domain" description="EAL" evidence="4">
    <location>
        <begin position="509"/>
        <end position="762"/>
    </location>
</feature>
<dbReference type="SUPFAM" id="SSF52172">
    <property type="entry name" value="CheY-like"/>
    <property type="match status" value="1"/>
</dbReference>
<dbReference type="GO" id="GO:0006355">
    <property type="term" value="P:regulation of DNA-templated transcription"/>
    <property type="evidence" value="ECO:0007669"/>
    <property type="project" value="InterPro"/>
</dbReference>
<reference evidence="6 7" key="1">
    <citation type="submission" date="2019-08" db="EMBL/GenBank/DDBJ databases">
        <title>Chromobacterium paludis, a novel bacterium isolated from a Maryland marsh pond.</title>
        <authorList>
            <person name="Blackburn M.B."/>
            <person name="Gundersen-Rindal D.E."/>
        </authorList>
    </citation>
    <scope>NUCLEOTIDE SEQUENCE [LARGE SCALE GENOMIC DNA]</scope>
    <source>
        <strain evidence="7">IIBBL 257-1</strain>
    </source>
</reference>
<evidence type="ECO:0000256" key="1">
    <source>
        <dbReference type="PROSITE-ProRule" id="PRU00169"/>
    </source>
</evidence>
<dbReference type="InterPro" id="IPR000014">
    <property type="entry name" value="PAS"/>
</dbReference>
<keyword evidence="7" id="KW-1185">Reference proteome</keyword>
<dbReference type="CDD" id="cd01949">
    <property type="entry name" value="GGDEF"/>
    <property type="match status" value="1"/>
</dbReference>
<dbReference type="CDD" id="cd00130">
    <property type="entry name" value="PAS"/>
    <property type="match status" value="1"/>
</dbReference>
<feature type="domain" description="PAS" evidence="3">
    <location>
        <begin position="208"/>
        <end position="253"/>
    </location>
</feature>
<dbReference type="InterPro" id="IPR043128">
    <property type="entry name" value="Rev_trsase/Diguanyl_cyclase"/>
</dbReference>
<dbReference type="FunFam" id="3.20.20.450:FF:000001">
    <property type="entry name" value="Cyclic di-GMP phosphodiesterase yahA"/>
    <property type="match status" value="1"/>
</dbReference>
<proteinExistence type="predicted"/>
<dbReference type="InterPro" id="IPR001633">
    <property type="entry name" value="EAL_dom"/>
</dbReference>
<dbReference type="EMBL" id="CP043473">
    <property type="protein sequence ID" value="QEL54607.1"/>
    <property type="molecule type" value="Genomic_DNA"/>
</dbReference>
<dbReference type="PROSITE" id="PS50110">
    <property type="entry name" value="RESPONSE_REGULATORY"/>
    <property type="match status" value="1"/>
</dbReference>
<protein>
    <submittedName>
        <fullName evidence="6">EAL domain-containing protein</fullName>
    </submittedName>
</protein>
<dbReference type="PROSITE" id="PS50883">
    <property type="entry name" value="EAL"/>
    <property type="match status" value="1"/>
</dbReference>
<dbReference type="InterPro" id="IPR029787">
    <property type="entry name" value="Nucleotide_cyclase"/>
</dbReference>
<dbReference type="KEGG" id="chrm:FYK34_03025"/>
<dbReference type="InterPro" id="IPR013767">
    <property type="entry name" value="PAS_fold"/>
</dbReference>
<dbReference type="GO" id="GO:0000160">
    <property type="term" value="P:phosphorelay signal transduction system"/>
    <property type="evidence" value="ECO:0007669"/>
    <property type="project" value="InterPro"/>
</dbReference>
<dbReference type="Pfam" id="PF00990">
    <property type="entry name" value="GGDEF"/>
    <property type="match status" value="1"/>
</dbReference>
<evidence type="ECO:0000259" key="5">
    <source>
        <dbReference type="PROSITE" id="PS50887"/>
    </source>
</evidence>
<dbReference type="Pfam" id="PF00989">
    <property type="entry name" value="PAS"/>
    <property type="match status" value="1"/>
</dbReference>
<evidence type="ECO:0000259" key="3">
    <source>
        <dbReference type="PROSITE" id="PS50112"/>
    </source>
</evidence>
<dbReference type="SUPFAM" id="SSF55785">
    <property type="entry name" value="PYP-like sensor domain (PAS domain)"/>
    <property type="match status" value="1"/>
</dbReference>
<feature type="domain" description="Response regulatory" evidence="2">
    <location>
        <begin position="69"/>
        <end position="185"/>
    </location>
</feature>
<feature type="domain" description="GGDEF" evidence="5">
    <location>
        <begin position="368"/>
        <end position="500"/>
    </location>
</feature>
<dbReference type="Proteomes" id="UP000322079">
    <property type="component" value="Chromosome"/>
</dbReference>
<dbReference type="SMART" id="SM00448">
    <property type="entry name" value="REC"/>
    <property type="match status" value="1"/>
</dbReference>
<evidence type="ECO:0000313" key="6">
    <source>
        <dbReference type="EMBL" id="QEL54607.1"/>
    </source>
</evidence>
<dbReference type="PANTHER" id="PTHR44757:SF2">
    <property type="entry name" value="BIOFILM ARCHITECTURE MAINTENANCE PROTEIN MBAA"/>
    <property type="match status" value="1"/>
</dbReference>
<evidence type="ECO:0000313" key="7">
    <source>
        <dbReference type="Proteomes" id="UP000322079"/>
    </source>
</evidence>
<organism evidence="6 7">
    <name type="scientific">Chromobacterium paludis</name>
    <dbReference type="NCBI Taxonomy" id="2605945"/>
    <lineage>
        <taxon>Bacteria</taxon>
        <taxon>Pseudomonadati</taxon>
        <taxon>Pseudomonadota</taxon>
        <taxon>Betaproteobacteria</taxon>
        <taxon>Neisseriales</taxon>
        <taxon>Chromobacteriaceae</taxon>
        <taxon>Chromobacterium</taxon>
    </lineage>
</organism>
<accession>A0A5C1DFC4</accession>
<dbReference type="SMART" id="SM00267">
    <property type="entry name" value="GGDEF"/>
    <property type="match status" value="1"/>
</dbReference>
<dbReference type="AlphaFoldDB" id="A0A5C1DFC4"/>
<dbReference type="SUPFAM" id="SSF141868">
    <property type="entry name" value="EAL domain-like"/>
    <property type="match status" value="1"/>
</dbReference>
<dbReference type="NCBIfam" id="TIGR00254">
    <property type="entry name" value="GGDEF"/>
    <property type="match status" value="1"/>
</dbReference>
<dbReference type="InterPro" id="IPR000160">
    <property type="entry name" value="GGDEF_dom"/>
</dbReference>
<dbReference type="InterPro" id="IPR035919">
    <property type="entry name" value="EAL_sf"/>
</dbReference>
<sequence>MMNFPMPKKLHKHSIGNRQNIEKRRADSCRFALAWHTAAAPGARGKSAKRARLEQAWHGLRRACMEDSGDILVADAGDSALTLLALLSTQGYQVGSAASGAEALLSITRHPPDLILLDYALPDMDGATMCRELKLNPRTRDIPILLLSADADPQQRVDGFAAGAVDFIAKPFERGELLARIHTHLELFRQRKRLSRLVEEKTESLRLSEQRFHALIEQAPEAIMVYNLDSGLFVDANRQAEILTGYPQDSLTGMRPAALYAEEQPDGLPITETVRMHANRAQRGEVQVFQRIILRADGVRVPCEVRLSRLPSETGHLLRVSYIDISQGIAAQERIHRLAYFDPLTGLFNQSGLEERLDALLRHSGATPDIALLLLDLGDFKTINDVYGSRIGDLLLKSVAERLRQLIEPRGLAARLGGVEFALLLDVGADAQAARAVAAKTKAALLAPFCIEEMTLHLSISIGVSLLAPGDADGQALLRSADMALYEAKRTGGGIQLYDATLGQQLRERVELEKALRHAIDQGQLVLHYQPQIELASGQVAGVEALVRWRHPQKGLIPPALFIPLAEQCGLILPLGRWVLKEACRQLREWLDKRIMLRMAINLSMAQFTDQELPDFIAGLLQETGVPARCLELEITESCTMLSPQQSISMLRQFRDMGIHTSIDDFGTGHSALAYLTRLPLDTLKIDQSFIRNISGDDRDTVLCDTIAYLAHRMGLRVVAEGVETQQQLTFLTSINVDMVQGYLLCRPVPADEAEAFIRQRAGPPAPPDIEYF</sequence>
<dbReference type="PANTHER" id="PTHR44757">
    <property type="entry name" value="DIGUANYLATE CYCLASE DGCP"/>
    <property type="match status" value="1"/>
</dbReference>
<dbReference type="NCBIfam" id="TIGR00229">
    <property type="entry name" value="sensory_box"/>
    <property type="match status" value="1"/>
</dbReference>
<gene>
    <name evidence="6" type="ORF">FYK34_03025</name>
</gene>